<protein>
    <submittedName>
        <fullName evidence="1">Uncharacterized protein</fullName>
    </submittedName>
</protein>
<dbReference type="AlphaFoldDB" id="A0A0H5QTR2"/>
<feature type="non-terminal residue" evidence="1">
    <location>
        <position position="102"/>
    </location>
</feature>
<sequence>MMVARTEGLDKRGSGRGANDLIGAMLYALEEFDWTADLRFFVVISSNPCYGTKYHDESVYDGYPHRRYGQDKLKASDVLDDVHMSDIHILIGIVADHVTIRI</sequence>
<name>A0A0H5QTR2_9EUKA</name>
<organism evidence="1">
    <name type="scientific">Spongospora subterranea</name>
    <dbReference type="NCBI Taxonomy" id="70186"/>
    <lineage>
        <taxon>Eukaryota</taxon>
        <taxon>Sar</taxon>
        <taxon>Rhizaria</taxon>
        <taxon>Endomyxa</taxon>
        <taxon>Phytomyxea</taxon>
        <taxon>Plasmodiophorida</taxon>
        <taxon>Plasmodiophoridae</taxon>
        <taxon>Spongospora</taxon>
    </lineage>
</organism>
<reference evidence="1" key="1">
    <citation type="submission" date="2015-04" db="EMBL/GenBank/DDBJ databases">
        <title>The genome sequence of the plant pathogenic Rhizarian Plasmodiophora brassicae reveals insights in its biotrophic life cycle and the origin of chitin synthesis.</title>
        <authorList>
            <person name="Schwelm A."/>
            <person name="Fogelqvist J."/>
            <person name="Knaust A."/>
            <person name="Julke S."/>
            <person name="Lilja T."/>
            <person name="Dhandapani V."/>
            <person name="Bonilla-Rosso G."/>
            <person name="Karlsson M."/>
            <person name="Shevchenko A."/>
            <person name="Choi S.R."/>
            <person name="Kim H.G."/>
            <person name="Park J.Y."/>
            <person name="Lim Y.P."/>
            <person name="Ludwig-Muller J."/>
            <person name="Dixelius C."/>
        </authorList>
    </citation>
    <scope>NUCLEOTIDE SEQUENCE</scope>
    <source>
        <tissue evidence="1">Potato root galls</tissue>
    </source>
</reference>
<accession>A0A0H5QTR2</accession>
<proteinExistence type="predicted"/>
<dbReference type="EMBL" id="HACM01004680">
    <property type="protein sequence ID" value="CRZ05122.1"/>
    <property type="molecule type" value="Transcribed_RNA"/>
</dbReference>
<evidence type="ECO:0000313" key="1">
    <source>
        <dbReference type="EMBL" id="CRZ05122.1"/>
    </source>
</evidence>